<proteinExistence type="predicted"/>
<gene>
    <name evidence="1" type="ORF">E2C01_039387</name>
</gene>
<dbReference type="EMBL" id="VSRR010006843">
    <property type="protein sequence ID" value="MPC45681.1"/>
    <property type="molecule type" value="Genomic_DNA"/>
</dbReference>
<dbReference type="AlphaFoldDB" id="A0A5B7FEM0"/>
<evidence type="ECO:0000313" key="2">
    <source>
        <dbReference type="Proteomes" id="UP000324222"/>
    </source>
</evidence>
<reference evidence="1 2" key="1">
    <citation type="submission" date="2019-05" db="EMBL/GenBank/DDBJ databases">
        <title>Another draft genome of Portunus trituberculatus and its Hox gene families provides insights of decapod evolution.</title>
        <authorList>
            <person name="Jeong J.-H."/>
            <person name="Song I."/>
            <person name="Kim S."/>
            <person name="Choi T."/>
            <person name="Kim D."/>
            <person name="Ryu S."/>
            <person name="Kim W."/>
        </authorList>
    </citation>
    <scope>NUCLEOTIDE SEQUENCE [LARGE SCALE GENOMIC DNA]</scope>
    <source>
        <tissue evidence="1">Muscle</tissue>
    </source>
</reference>
<keyword evidence="2" id="KW-1185">Reference proteome</keyword>
<evidence type="ECO:0000313" key="1">
    <source>
        <dbReference type="EMBL" id="MPC45681.1"/>
    </source>
</evidence>
<sequence length="71" mass="7787">MGLNPVHGPNVAGSQVANHVTDQNWTCWPIRKRIGGEGVLDTLANPEPDHRRPGWAVICQWRASLARPALP</sequence>
<protein>
    <submittedName>
        <fullName evidence="1">Uncharacterized protein</fullName>
    </submittedName>
</protein>
<comment type="caution">
    <text evidence="1">The sequence shown here is derived from an EMBL/GenBank/DDBJ whole genome shotgun (WGS) entry which is preliminary data.</text>
</comment>
<name>A0A5B7FEM0_PORTR</name>
<organism evidence="1 2">
    <name type="scientific">Portunus trituberculatus</name>
    <name type="common">Swimming crab</name>
    <name type="synonym">Neptunus trituberculatus</name>
    <dbReference type="NCBI Taxonomy" id="210409"/>
    <lineage>
        <taxon>Eukaryota</taxon>
        <taxon>Metazoa</taxon>
        <taxon>Ecdysozoa</taxon>
        <taxon>Arthropoda</taxon>
        <taxon>Crustacea</taxon>
        <taxon>Multicrustacea</taxon>
        <taxon>Malacostraca</taxon>
        <taxon>Eumalacostraca</taxon>
        <taxon>Eucarida</taxon>
        <taxon>Decapoda</taxon>
        <taxon>Pleocyemata</taxon>
        <taxon>Brachyura</taxon>
        <taxon>Eubrachyura</taxon>
        <taxon>Portunoidea</taxon>
        <taxon>Portunidae</taxon>
        <taxon>Portuninae</taxon>
        <taxon>Portunus</taxon>
    </lineage>
</organism>
<dbReference type="Proteomes" id="UP000324222">
    <property type="component" value="Unassembled WGS sequence"/>
</dbReference>
<accession>A0A5B7FEM0</accession>